<evidence type="ECO:0000313" key="1">
    <source>
        <dbReference type="EMBL" id="KAH3862207.1"/>
    </source>
</evidence>
<protein>
    <submittedName>
        <fullName evidence="1">Uncharacterized protein</fullName>
    </submittedName>
</protein>
<organism evidence="1 2">
    <name type="scientific">Dreissena polymorpha</name>
    <name type="common">Zebra mussel</name>
    <name type="synonym">Mytilus polymorpha</name>
    <dbReference type="NCBI Taxonomy" id="45954"/>
    <lineage>
        <taxon>Eukaryota</taxon>
        <taxon>Metazoa</taxon>
        <taxon>Spiralia</taxon>
        <taxon>Lophotrochozoa</taxon>
        <taxon>Mollusca</taxon>
        <taxon>Bivalvia</taxon>
        <taxon>Autobranchia</taxon>
        <taxon>Heteroconchia</taxon>
        <taxon>Euheterodonta</taxon>
        <taxon>Imparidentia</taxon>
        <taxon>Neoheterodontei</taxon>
        <taxon>Myida</taxon>
        <taxon>Dreissenoidea</taxon>
        <taxon>Dreissenidae</taxon>
        <taxon>Dreissena</taxon>
    </lineage>
</organism>
<name>A0A9D4LNV1_DREPO</name>
<comment type="caution">
    <text evidence="1">The sequence shown here is derived from an EMBL/GenBank/DDBJ whole genome shotgun (WGS) entry which is preliminary data.</text>
</comment>
<evidence type="ECO:0000313" key="2">
    <source>
        <dbReference type="Proteomes" id="UP000828390"/>
    </source>
</evidence>
<dbReference type="AlphaFoldDB" id="A0A9D4LNV1"/>
<keyword evidence="2" id="KW-1185">Reference proteome</keyword>
<reference evidence="1" key="1">
    <citation type="journal article" date="2019" name="bioRxiv">
        <title>The Genome of the Zebra Mussel, Dreissena polymorpha: A Resource for Invasive Species Research.</title>
        <authorList>
            <person name="McCartney M.A."/>
            <person name="Auch B."/>
            <person name="Kono T."/>
            <person name="Mallez S."/>
            <person name="Zhang Y."/>
            <person name="Obille A."/>
            <person name="Becker A."/>
            <person name="Abrahante J.E."/>
            <person name="Garbe J."/>
            <person name="Badalamenti J.P."/>
            <person name="Herman A."/>
            <person name="Mangelson H."/>
            <person name="Liachko I."/>
            <person name="Sullivan S."/>
            <person name="Sone E.D."/>
            <person name="Koren S."/>
            <person name="Silverstein K.A.T."/>
            <person name="Beckman K.B."/>
            <person name="Gohl D.M."/>
        </authorList>
    </citation>
    <scope>NUCLEOTIDE SEQUENCE</scope>
    <source>
        <strain evidence="1">Duluth1</strain>
        <tissue evidence="1">Whole animal</tissue>
    </source>
</reference>
<reference evidence="1" key="2">
    <citation type="submission" date="2020-11" db="EMBL/GenBank/DDBJ databases">
        <authorList>
            <person name="McCartney M.A."/>
            <person name="Auch B."/>
            <person name="Kono T."/>
            <person name="Mallez S."/>
            <person name="Becker A."/>
            <person name="Gohl D.M."/>
            <person name="Silverstein K.A.T."/>
            <person name="Koren S."/>
            <person name="Bechman K.B."/>
            <person name="Herman A."/>
            <person name="Abrahante J.E."/>
            <person name="Garbe J."/>
        </authorList>
    </citation>
    <scope>NUCLEOTIDE SEQUENCE</scope>
    <source>
        <strain evidence="1">Duluth1</strain>
        <tissue evidence="1">Whole animal</tissue>
    </source>
</reference>
<gene>
    <name evidence="1" type="ORF">DPMN_025173</name>
</gene>
<accession>A0A9D4LNV1</accession>
<sequence>MADGLTYGPAYYEFVTNLPPKEGHCNVFPYTGNIQETDPISLDNSSKAERMY</sequence>
<dbReference type="Proteomes" id="UP000828390">
    <property type="component" value="Unassembled WGS sequence"/>
</dbReference>
<dbReference type="EMBL" id="JAIWYP010000002">
    <property type="protein sequence ID" value="KAH3862207.1"/>
    <property type="molecule type" value="Genomic_DNA"/>
</dbReference>
<proteinExistence type="predicted"/>